<accession>A0ABV7Z6U3</accession>
<evidence type="ECO:0000313" key="3">
    <source>
        <dbReference type="Proteomes" id="UP001595803"/>
    </source>
</evidence>
<dbReference type="InterPro" id="IPR050218">
    <property type="entry name" value="LptD"/>
</dbReference>
<dbReference type="RefSeq" id="WP_322472889.1">
    <property type="nucleotide sequence ID" value="NZ_JBHRZG010000003.1"/>
</dbReference>
<comment type="caution">
    <text evidence="2">The sequence shown here is derived from an EMBL/GenBank/DDBJ whole genome shotgun (WGS) entry which is preliminary data.</text>
</comment>
<sequence>MTQRARSRLGRRARQRARGAALTLALLGLLGGAAGARTVRIVTADTLELRNVDDQELVVIGGELVELRVDDDVVRATRVEFNRTRRTLTLVGKATYRSAKDGQVMTGDNLVVDLGAEQVSGEDVLMSDADLEIRGAEIERIPGQLRATGGYFTTCARCGRTPNDYAFRSKRLIMYPGDRLVAYEAQLLIADAPVLYLPVVVIPLNDAERQPRLLIGQGAEDGLTIEADLPFSIGSTTLGTTLLRYYANRNPSVGYGVSLRSYAPLPYVDRVNLYTLVSPRPFVNGVQQVGDDVDLTLGVTGRVPLESALRPLEYSLNVARRDIGLSASSPDRGVTNVTFGAKVDYPLFTAELNYVDRYGPEATTPLSTPLRTPEVIVDPKPYTRGNLSADARFSAGRYTAQSNPLSPSATAQGVNITTTRLEESHALAFTAQPWKDADLSLTNTYTGRFYGTGARTVQLNLGAQLTQRFNTTNTVQFSAGYLRTEGTSPFAFDAVSRLLSAPVGVTLSTVPVRDVRFGVQYRRDLFLPADQQQATTFTLDVSRLPVNLNSQLAYNFITRELESASYTLTLSDPQSDVLTYVPAQPARPAGTAASPEAEAPVPATDPPNPPAGAAAPPQAAGGDPAPDTGERADAQPPAAAPAQAAQAPEPPSPLPAAGAGPDTPSQPAQAAYYRRSSRWPAPDLTLTFTGGYARATGYTPFTARATVTGDVRTNSFSVYATQNIQEQRLDEVGVTVNAALTRDTVLNPLTLSAAERLYTVTGRVVGNVAVTWRGRYQFSTTHDLVLNREPAATDSGTVNFSVGTVGGSATSWQVTYGGPYDLVRGGYTRPTLSGSLSATQPGNRLALNAVVNVAGLDQPRTELARADADMVWQFGSRAAISGRAVYTSSRNPQTDARSETLQLSPVRATVGIGRRGAPPGAYVTVGLSQTFSWLDGVRQNPTPLAPVIGLTIDRCCWALQAEADLGLGRYRLAVGLPGQDAYPLFDLTGSGFDVPLLKTTP</sequence>
<organism evidence="2 3">
    <name type="scientific">Deinococcus rufus</name>
    <dbReference type="NCBI Taxonomy" id="2136097"/>
    <lineage>
        <taxon>Bacteria</taxon>
        <taxon>Thermotogati</taxon>
        <taxon>Deinococcota</taxon>
        <taxon>Deinococci</taxon>
        <taxon>Deinococcales</taxon>
        <taxon>Deinococcaceae</taxon>
        <taxon>Deinococcus</taxon>
    </lineage>
</organism>
<feature type="compositionally biased region" description="Low complexity" evidence="1">
    <location>
        <begin position="592"/>
        <end position="602"/>
    </location>
</feature>
<dbReference type="Proteomes" id="UP001595803">
    <property type="component" value="Unassembled WGS sequence"/>
</dbReference>
<evidence type="ECO:0008006" key="4">
    <source>
        <dbReference type="Google" id="ProtNLM"/>
    </source>
</evidence>
<reference evidence="3" key="1">
    <citation type="journal article" date="2019" name="Int. J. Syst. Evol. Microbiol.">
        <title>The Global Catalogue of Microorganisms (GCM) 10K type strain sequencing project: providing services to taxonomists for standard genome sequencing and annotation.</title>
        <authorList>
            <consortium name="The Broad Institute Genomics Platform"/>
            <consortium name="The Broad Institute Genome Sequencing Center for Infectious Disease"/>
            <person name="Wu L."/>
            <person name="Ma J."/>
        </authorList>
    </citation>
    <scope>NUCLEOTIDE SEQUENCE [LARGE SCALE GENOMIC DNA]</scope>
    <source>
        <strain evidence="3">CCTCC AB 2017081</strain>
    </source>
</reference>
<dbReference type="EMBL" id="JBHRZG010000003">
    <property type="protein sequence ID" value="MFC3832033.1"/>
    <property type="molecule type" value="Genomic_DNA"/>
</dbReference>
<protein>
    <recommendedName>
        <fullName evidence="4">LPS-assembly protein LptD</fullName>
    </recommendedName>
</protein>
<feature type="region of interest" description="Disordered" evidence="1">
    <location>
        <begin position="585"/>
        <end position="676"/>
    </location>
</feature>
<evidence type="ECO:0000256" key="1">
    <source>
        <dbReference type="SAM" id="MobiDB-lite"/>
    </source>
</evidence>
<proteinExistence type="predicted"/>
<dbReference type="PANTHER" id="PTHR30189">
    <property type="entry name" value="LPS-ASSEMBLY PROTEIN"/>
    <property type="match status" value="1"/>
</dbReference>
<keyword evidence="3" id="KW-1185">Reference proteome</keyword>
<feature type="compositionally biased region" description="Low complexity" evidence="1">
    <location>
        <begin position="634"/>
        <end position="647"/>
    </location>
</feature>
<dbReference type="PANTHER" id="PTHR30189:SF1">
    <property type="entry name" value="LPS-ASSEMBLY PROTEIN LPTD"/>
    <property type="match status" value="1"/>
</dbReference>
<gene>
    <name evidence="2" type="ORF">ACFOSB_04110</name>
</gene>
<evidence type="ECO:0000313" key="2">
    <source>
        <dbReference type="EMBL" id="MFC3832033.1"/>
    </source>
</evidence>
<name>A0ABV7Z6U3_9DEIO</name>
<feature type="compositionally biased region" description="Low complexity" evidence="1">
    <location>
        <begin position="611"/>
        <end position="627"/>
    </location>
</feature>